<feature type="compositionally biased region" description="Basic and acidic residues" evidence="1">
    <location>
        <begin position="94"/>
        <end position="106"/>
    </location>
</feature>
<dbReference type="Proteomes" id="UP000631535">
    <property type="component" value="Unassembled WGS sequence"/>
</dbReference>
<evidence type="ECO:0000313" key="3">
    <source>
        <dbReference type="Proteomes" id="UP000631535"/>
    </source>
</evidence>
<proteinExistence type="predicted"/>
<keyword evidence="3" id="KW-1185">Reference proteome</keyword>
<accession>A0ABQ2MTP4</accession>
<evidence type="ECO:0000256" key="1">
    <source>
        <dbReference type="SAM" id="MobiDB-lite"/>
    </source>
</evidence>
<evidence type="ECO:0000313" key="2">
    <source>
        <dbReference type="EMBL" id="GGO58389.1"/>
    </source>
</evidence>
<sequence length="113" mass="12100">MTTGWDTYLPASYWPQRCRGPGTAVTRRQPQLLGSVGRAATVPQSGDRGDIAYCLTNPLAVTSPQRCRSSETAVTDDPALPGDDRCFAATEPQLGDRGDNPDEKDSYTAINGP</sequence>
<organism evidence="2 3">
    <name type="scientific">Streptomyces daqingensis</name>
    <dbReference type="NCBI Taxonomy" id="1472640"/>
    <lineage>
        <taxon>Bacteria</taxon>
        <taxon>Bacillati</taxon>
        <taxon>Actinomycetota</taxon>
        <taxon>Actinomycetes</taxon>
        <taxon>Kitasatosporales</taxon>
        <taxon>Streptomycetaceae</taxon>
        <taxon>Streptomyces</taxon>
    </lineage>
</organism>
<comment type="caution">
    <text evidence="2">The sequence shown here is derived from an EMBL/GenBank/DDBJ whole genome shotgun (WGS) entry which is preliminary data.</text>
</comment>
<name>A0ABQ2MTP4_9ACTN</name>
<protein>
    <submittedName>
        <fullName evidence="2">Uncharacterized protein</fullName>
    </submittedName>
</protein>
<dbReference type="EMBL" id="BMMP01000030">
    <property type="protein sequence ID" value="GGO58389.1"/>
    <property type="molecule type" value="Genomic_DNA"/>
</dbReference>
<gene>
    <name evidence="2" type="ORF">GCM10012287_56440</name>
</gene>
<reference evidence="3" key="1">
    <citation type="journal article" date="2019" name="Int. J. Syst. Evol. Microbiol.">
        <title>The Global Catalogue of Microorganisms (GCM) 10K type strain sequencing project: providing services to taxonomists for standard genome sequencing and annotation.</title>
        <authorList>
            <consortium name="The Broad Institute Genomics Platform"/>
            <consortium name="The Broad Institute Genome Sequencing Center for Infectious Disease"/>
            <person name="Wu L."/>
            <person name="Ma J."/>
        </authorList>
    </citation>
    <scope>NUCLEOTIDE SEQUENCE [LARGE SCALE GENOMIC DNA]</scope>
    <source>
        <strain evidence="3">CGMCC 4.7178</strain>
    </source>
</reference>
<feature type="region of interest" description="Disordered" evidence="1">
    <location>
        <begin position="68"/>
        <end position="113"/>
    </location>
</feature>